<evidence type="ECO:0000256" key="3">
    <source>
        <dbReference type="ARBA" id="ARBA00022553"/>
    </source>
</evidence>
<dbReference type="PRINTS" id="PR00509">
    <property type="entry name" value="PGMPMM"/>
</dbReference>
<evidence type="ECO:0000256" key="2">
    <source>
        <dbReference type="ARBA" id="ARBA00010231"/>
    </source>
</evidence>
<evidence type="ECO:0000259" key="8">
    <source>
        <dbReference type="Pfam" id="PF00408"/>
    </source>
</evidence>
<proteinExistence type="inferred from homology"/>
<dbReference type="Pfam" id="PF02880">
    <property type="entry name" value="PGM_PMM_III"/>
    <property type="match status" value="1"/>
</dbReference>
<dbReference type="GO" id="GO:0004614">
    <property type="term" value="F:phosphoglucomutase activity"/>
    <property type="evidence" value="ECO:0007669"/>
    <property type="project" value="UniProtKB-EC"/>
</dbReference>
<dbReference type="GO" id="GO:0005975">
    <property type="term" value="P:carbohydrate metabolic process"/>
    <property type="evidence" value="ECO:0007669"/>
    <property type="project" value="InterPro"/>
</dbReference>
<evidence type="ECO:0000313" key="13">
    <source>
        <dbReference type="Proteomes" id="UP000264208"/>
    </source>
</evidence>
<dbReference type="InterPro" id="IPR016055">
    <property type="entry name" value="A-D-PHexomutase_a/b/a-I/II/III"/>
</dbReference>
<feature type="domain" description="Alpha-D-phosphohexomutase alpha/beta/alpha" evidence="11">
    <location>
        <begin position="248"/>
        <end position="356"/>
    </location>
</feature>
<accession>A0A2Z5PGR5</accession>
<dbReference type="Pfam" id="PF02878">
    <property type="entry name" value="PGM_PMM_I"/>
    <property type="match status" value="1"/>
</dbReference>
<dbReference type="EC" id="5.4.2.2" evidence="12"/>
<feature type="domain" description="Alpha-D-phosphohexomutase alpha/beta/alpha" evidence="10">
    <location>
        <begin position="148"/>
        <end position="243"/>
    </location>
</feature>
<keyword evidence="5 7" id="KW-0460">Magnesium</keyword>
<dbReference type="InterPro" id="IPR005844">
    <property type="entry name" value="A-D-PHexomutase_a/b/a-I"/>
</dbReference>
<comment type="cofactor">
    <cofactor evidence="1">
        <name>Mg(2+)</name>
        <dbReference type="ChEBI" id="CHEBI:18420"/>
    </cofactor>
</comment>
<evidence type="ECO:0000256" key="6">
    <source>
        <dbReference type="ARBA" id="ARBA00023235"/>
    </source>
</evidence>
<dbReference type="InterPro" id="IPR005845">
    <property type="entry name" value="A-D-PHexomutase_a/b/a-II"/>
</dbReference>
<reference evidence="12 13" key="1">
    <citation type="submission" date="2009-06" db="EMBL/GenBank/DDBJ databases">
        <title>Molecular Evidence for Microbiologically Influenced Corrosion from genome of Methanogen.</title>
        <authorList>
            <person name="Ito N."/>
            <person name="Tsurumaru H."/>
            <person name="Shimizu A."/>
            <person name="Harada T."/>
            <person name="Hosoyama A."/>
            <person name="Horikawa H."/>
            <person name="Wakai S."/>
            <person name="Sasaki K."/>
            <person name="Nishijima K."/>
            <person name="Ataku H."/>
            <person name="Yamazaki J."/>
            <person name="Mise M."/>
            <person name="Yamazaki S."/>
            <person name="Tanikawa S."/>
            <person name="Harayama S."/>
            <person name="Fujita N."/>
        </authorList>
    </citation>
    <scope>NUCLEOTIDE SEQUENCE [LARGE SCALE GENOMIC DNA]</scope>
    <source>
        <strain evidence="13">KA1 ( NBRC 102054)</strain>
    </source>
</reference>
<name>A0A2Z5PGR5_METMI</name>
<comment type="similarity">
    <text evidence="2 7">Belongs to the phosphohexose mutase family.</text>
</comment>
<dbReference type="SUPFAM" id="SSF55957">
    <property type="entry name" value="Phosphoglucomutase, C-terminal domain"/>
    <property type="match status" value="1"/>
</dbReference>
<dbReference type="Proteomes" id="UP000264208">
    <property type="component" value="Chromosome"/>
</dbReference>
<evidence type="ECO:0000256" key="4">
    <source>
        <dbReference type="ARBA" id="ARBA00022723"/>
    </source>
</evidence>
<dbReference type="GeneID" id="41280005"/>
<keyword evidence="4 7" id="KW-0479">Metal-binding</keyword>
<evidence type="ECO:0000259" key="10">
    <source>
        <dbReference type="Pfam" id="PF02879"/>
    </source>
</evidence>
<dbReference type="GeneID" id="10982946"/>
<dbReference type="GO" id="GO:0000287">
    <property type="term" value="F:magnesium ion binding"/>
    <property type="evidence" value="ECO:0007669"/>
    <property type="project" value="InterPro"/>
</dbReference>
<keyword evidence="3" id="KW-0597">Phosphoprotein</keyword>
<dbReference type="Pfam" id="PF00408">
    <property type="entry name" value="PGM_PMM_IV"/>
    <property type="match status" value="1"/>
</dbReference>
<dbReference type="InterPro" id="IPR005846">
    <property type="entry name" value="A-D-PHexomutase_a/b/a-III"/>
</dbReference>
<dbReference type="Gene3D" id="3.30.310.50">
    <property type="entry name" value="Alpha-D-phosphohexomutase, C-terminal domain"/>
    <property type="match status" value="1"/>
</dbReference>
<dbReference type="InterPro" id="IPR016066">
    <property type="entry name" value="A-D-PHexomutase_CS"/>
</dbReference>
<dbReference type="InterPro" id="IPR005843">
    <property type="entry name" value="A-D-PHexomutase_C"/>
</dbReference>
<feature type="domain" description="Alpha-D-phosphohexomutase C-terminal" evidence="8">
    <location>
        <begin position="361"/>
        <end position="430"/>
    </location>
</feature>
<feature type="domain" description="Alpha-D-phosphohexomutase alpha/beta/alpha" evidence="9">
    <location>
        <begin position="2"/>
        <end position="112"/>
    </location>
</feature>
<evidence type="ECO:0000256" key="1">
    <source>
        <dbReference type="ARBA" id="ARBA00001946"/>
    </source>
</evidence>
<dbReference type="Gene3D" id="3.40.120.10">
    <property type="entry name" value="Alpha-D-Glucose-1,6-Bisphosphate, subunit A, domain 3"/>
    <property type="match status" value="3"/>
</dbReference>
<evidence type="ECO:0000256" key="7">
    <source>
        <dbReference type="RuleBase" id="RU004326"/>
    </source>
</evidence>
<evidence type="ECO:0000313" key="12">
    <source>
        <dbReference type="EMBL" id="BAP61713.1"/>
    </source>
</evidence>
<dbReference type="CDD" id="cd03089">
    <property type="entry name" value="PMM_PGM"/>
    <property type="match status" value="1"/>
</dbReference>
<dbReference type="InterPro" id="IPR005841">
    <property type="entry name" value="Alpha-D-phosphohexomutase_SF"/>
</dbReference>
<dbReference type="GO" id="GO:0004615">
    <property type="term" value="F:phosphomannomutase activity"/>
    <property type="evidence" value="ECO:0007669"/>
    <property type="project" value="UniProtKB-EC"/>
</dbReference>
<dbReference type="KEGG" id="mmak:MMKA1_15960"/>
<dbReference type="RefSeq" id="WP_013999731.1">
    <property type="nucleotide sequence ID" value="NZ_AP011526.1"/>
</dbReference>
<organism evidence="12 13">
    <name type="scientific">Methanococcus maripaludis KA1</name>
    <dbReference type="NCBI Taxonomy" id="637914"/>
    <lineage>
        <taxon>Archaea</taxon>
        <taxon>Methanobacteriati</taxon>
        <taxon>Methanobacteriota</taxon>
        <taxon>Methanomada group</taxon>
        <taxon>Methanococci</taxon>
        <taxon>Methanococcales</taxon>
        <taxon>Methanococcaceae</taxon>
        <taxon>Methanococcus</taxon>
    </lineage>
</organism>
<dbReference type="Pfam" id="PF02879">
    <property type="entry name" value="PGM_PMM_II"/>
    <property type="match status" value="1"/>
</dbReference>
<dbReference type="EC" id="5.4.2.8" evidence="12"/>
<evidence type="ECO:0000259" key="9">
    <source>
        <dbReference type="Pfam" id="PF02878"/>
    </source>
</evidence>
<dbReference type="AlphaFoldDB" id="A0A2Z5PGR5"/>
<dbReference type="PANTHER" id="PTHR43771">
    <property type="entry name" value="PHOSPHOMANNOMUTASE"/>
    <property type="match status" value="1"/>
</dbReference>
<dbReference type="EMBL" id="AP011526">
    <property type="protein sequence ID" value="BAP61713.1"/>
    <property type="molecule type" value="Genomic_DNA"/>
</dbReference>
<gene>
    <name evidence="12" type="primary">algC</name>
    <name evidence="12" type="ORF">MMKA1_15960</name>
</gene>
<dbReference type="SUPFAM" id="SSF53738">
    <property type="entry name" value="Phosphoglucomutase, first 3 domains"/>
    <property type="match status" value="3"/>
</dbReference>
<dbReference type="InterPro" id="IPR036900">
    <property type="entry name" value="A-D-PHexomutase_C_sf"/>
</dbReference>
<keyword evidence="6 12" id="KW-0413">Isomerase</keyword>
<evidence type="ECO:0000256" key="5">
    <source>
        <dbReference type="ARBA" id="ARBA00022842"/>
    </source>
</evidence>
<sequence>MVFKAYDIRGIYEKDLDDNFAYSLGKLVGKKYERIIVGNDIRIGSKKLLKPFIYGILENSKVYYAGEISTPLMYFGTLKKFDLGVILTASHNPKEYTGFKMCDIDAIPLSPVDEIKPDFEMFELSEEQKEEIENLDLERLNVDILSEYLNFFTQKLEKTNRKIAVDFANGATTNAEKQVLETVLENKIFINDFPDGNFPAHEPDTLKKECLIDIINTVKSNSCEFGLIFDGDGDRIGMVDEKGEILAGDILTAIISNEILNEVKGKIVYDLRCSKVVPETISKNGGTPVKTRVGHYFIKKLMHEIDAEFAGEFSNHFYFKSTGYFESPLLALNYILKAIEREGKPLSEISKNYKKYFHSGEINFKVADQKTSIESIEKKYGNICKIEKLDGISLYCNDFWFNVRSSNTEPLLRLNLEAEDEKTMNEKLTEIKEIINS</sequence>
<evidence type="ECO:0000259" key="11">
    <source>
        <dbReference type="Pfam" id="PF02880"/>
    </source>
</evidence>
<dbReference type="PANTHER" id="PTHR43771:SF1">
    <property type="entry name" value="PHOSPHOMANNOMUTASE"/>
    <property type="match status" value="1"/>
</dbReference>
<dbReference type="PROSITE" id="PS00710">
    <property type="entry name" value="PGM_PMM"/>
    <property type="match status" value="1"/>
</dbReference>
<protein>
    <submittedName>
        <fullName evidence="12">Phosphoglucomutase/phosphomannomutase</fullName>
        <ecNumber evidence="12">5.4.2.2</ecNumber>
        <ecNumber evidence="12">5.4.2.8</ecNumber>
    </submittedName>
</protein>